<dbReference type="PROSITE" id="PS51367">
    <property type="entry name" value="THAUMATIN_2"/>
    <property type="match status" value="1"/>
</dbReference>
<dbReference type="Pfam" id="PF00314">
    <property type="entry name" value="Thaumatin"/>
    <property type="match status" value="1"/>
</dbReference>
<dbReference type="AlphaFoldDB" id="A0A834H040"/>
<dbReference type="InterPro" id="IPR037176">
    <property type="entry name" value="Osmotin/thaumatin-like_sf"/>
</dbReference>
<dbReference type="Proteomes" id="UP000626092">
    <property type="component" value="Unassembled WGS sequence"/>
</dbReference>
<accession>A0A834H040</accession>
<evidence type="ECO:0008006" key="3">
    <source>
        <dbReference type="Google" id="ProtNLM"/>
    </source>
</evidence>
<dbReference type="SMART" id="SM00205">
    <property type="entry name" value="THN"/>
    <property type="match status" value="1"/>
</dbReference>
<dbReference type="InterPro" id="IPR001938">
    <property type="entry name" value="Thaumatin"/>
</dbReference>
<dbReference type="PANTHER" id="PTHR31048">
    <property type="entry name" value="OS03G0233200 PROTEIN"/>
    <property type="match status" value="1"/>
</dbReference>
<reference evidence="1" key="1">
    <citation type="submission" date="2019-11" db="EMBL/GenBank/DDBJ databases">
        <authorList>
            <person name="Liu Y."/>
            <person name="Hou J."/>
            <person name="Li T.-Q."/>
            <person name="Guan C.-H."/>
            <person name="Wu X."/>
            <person name="Wu H.-Z."/>
            <person name="Ling F."/>
            <person name="Zhang R."/>
            <person name="Shi X.-G."/>
            <person name="Ren J.-P."/>
            <person name="Chen E.-F."/>
            <person name="Sun J.-M."/>
        </authorList>
    </citation>
    <scope>NUCLEOTIDE SEQUENCE</scope>
    <source>
        <strain evidence="1">Adult_tree_wgs_1</strain>
        <tissue evidence="1">Leaves</tissue>
    </source>
</reference>
<name>A0A834H040_RHOSS</name>
<evidence type="ECO:0000313" key="1">
    <source>
        <dbReference type="EMBL" id="KAF7143865.1"/>
    </source>
</evidence>
<keyword evidence="2" id="KW-1185">Reference proteome</keyword>
<sequence length="241" mass="26379">MAIKHGVSPPCFTCYFLPRIRGIGTRNNVHPQKPLQRHNLARHISRKQWRRPWRWRLLIGPRSIKPVPSPCWLVGPVLGSNRLQFDGSGNGKCNTGDCGNKLNCTGSGGVPPVTLAEFTIGSRDNHFMDFYDVSLVDGYNVGIGIRPSNGNGDCKYAGCVADLNANCPPELEVTSAGSGVACKSACTAFNRPEYCCTGDHATPAICPPTQYSRLFKQACPDAYSYAYDDETSTLLVPWRII</sequence>
<dbReference type="SUPFAM" id="SSF49870">
    <property type="entry name" value="Osmotin, thaumatin-like protein"/>
    <property type="match status" value="1"/>
</dbReference>
<protein>
    <recommendedName>
        <fullName evidence="3">Thaumatin-like protein</fullName>
    </recommendedName>
</protein>
<organism evidence="1 2">
    <name type="scientific">Rhododendron simsii</name>
    <name type="common">Sims's rhododendron</name>
    <dbReference type="NCBI Taxonomy" id="118357"/>
    <lineage>
        <taxon>Eukaryota</taxon>
        <taxon>Viridiplantae</taxon>
        <taxon>Streptophyta</taxon>
        <taxon>Embryophyta</taxon>
        <taxon>Tracheophyta</taxon>
        <taxon>Spermatophyta</taxon>
        <taxon>Magnoliopsida</taxon>
        <taxon>eudicotyledons</taxon>
        <taxon>Gunneridae</taxon>
        <taxon>Pentapetalae</taxon>
        <taxon>asterids</taxon>
        <taxon>Ericales</taxon>
        <taxon>Ericaceae</taxon>
        <taxon>Ericoideae</taxon>
        <taxon>Rhodoreae</taxon>
        <taxon>Rhododendron</taxon>
    </lineage>
</organism>
<dbReference type="EMBL" id="WJXA01000005">
    <property type="protein sequence ID" value="KAF7143865.1"/>
    <property type="molecule type" value="Genomic_DNA"/>
</dbReference>
<evidence type="ECO:0000313" key="2">
    <source>
        <dbReference type="Proteomes" id="UP000626092"/>
    </source>
</evidence>
<comment type="caution">
    <text evidence="1">The sequence shown here is derived from an EMBL/GenBank/DDBJ whole genome shotgun (WGS) entry which is preliminary data.</text>
</comment>
<dbReference type="OrthoDB" id="430315at2759"/>
<proteinExistence type="predicted"/>
<dbReference type="FunFam" id="2.60.110.10:FF:000004">
    <property type="entry name" value="THAUMATIN-LIKE PROTEIN 1"/>
    <property type="match status" value="1"/>
</dbReference>
<gene>
    <name evidence="1" type="ORF">RHSIM_Rhsim05G0215800</name>
</gene>
<dbReference type="Gene3D" id="2.60.110.10">
    <property type="entry name" value="Thaumatin"/>
    <property type="match status" value="1"/>
</dbReference>